<accession>A0ABR3NL92</accession>
<evidence type="ECO:0008006" key="5">
    <source>
        <dbReference type="Google" id="ProtNLM"/>
    </source>
</evidence>
<reference evidence="3 4" key="1">
    <citation type="submission" date="2023-09" db="EMBL/GenBank/DDBJ databases">
        <authorList>
            <person name="Wang M."/>
        </authorList>
    </citation>
    <scope>NUCLEOTIDE SEQUENCE [LARGE SCALE GENOMIC DNA]</scope>
    <source>
        <strain evidence="3">GT-2023</strain>
        <tissue evidence="3">Liver</tissue>
    </source>
</reference>
<keyword evidence="4" id="KW-1185">Reference proteome</keyword>
<feature type="compositionally biased region" description="Basic and acidic residues" evidence="2">
    <location>
        <begin position="12"/>
        <end position="39"/>
    </location>
</feature>
<protein>
    <recommendedName>
        <fullName evidence="5">L1 transposable element RRM domain-containing protein</fullName>
    </recommendedName>
</protein>
<dbReference type="PANTHER" id="PTHR11505">
    <property type="entry name" value="L1 TRANSPOSABLE ELEMENT-RELATED"/>
    <property type="match status" value="1"/>
</dbReference>
<feature type="coiled-coil region" evidence="1">
    <location>
        <begin position="85"/>
        <end position="154"/>
    </location>
</feature>
<organism evidence="3 4">
    <name type="scientific">Cirrhinus molitorella</name>
    <name type="common">mud carp</name>
    <dbReference type="NCBI Taxonomy" id="172907"/>
    <lineage>
        <taxon>Eukaryota</taxon>
        <taxon>Metazoa</taxon>
        <taxon>Chordata</taxon>
        <taxon>Craniata</taxon>
        <taxon>Vertebrata</taxon>
        <taxon>Euteleostomi</taxon>
        <taxon>Actinopterygii</taxon>
        <taxon>Neopterygii</taxon>
        <taxon>Teleostei</taxon>
        <taxon>Ostariophysi</taxon>
        <taxon>Cypriniformes</taxon>
        <taxon>Cyprinidae</taxon>
        <taxon>Labeoninae</taxon>
        <taxon>Labeonini</taxon>
        <taxon>Cirrhinus</taxon>
    </lineage>
</organism>
<proteinExistence type="predicted"/>
<evidence type="ECO:0000313" key="3">
    <source>
        <dbReference type="EMBL" id="KAL1277461.1"/>
    </source>
</evidence>
<dbReference type="Proteomes" id="UP001558613">
    <property type="component" value="Unassembled WGS sequence"/>
</dbReference>
<comment type="caution">
    <text evidence="3">The sequence shown here is derived from an EMBL/GenBank/DDBJ whole genome shotgun (WGS) entry which is preliminary data.</text>
</comment>
<dbReference type="InterPro" id="IPR004244">
    <property type="entry name" value="Transposase_22"/>
</dbReference>
<name>A0ABR3NL92_9TELE</name>
<keyword evidence="1" id="KW-0175">Coiled coil</keyword>
<sequence length="297" mass="34713">MSSQKLIKPAKLKLDSKEKEPLPNFGKKEEARHSVHDYAMEVTMQSKRERADRSLPSTPSKTPAEKKAKPTFDSEKSEISNEVILEAILNLEKRVDEKLADLSEQSKQSSAMIASLTKAIQFNSEELNECKKRVKDLEIQNDLLRKDNGDLKERVREQERYRMRWCLRIKGIEEKKDEDIRSHVVQILAKIAPELETKMDEAVDIVHRMGKKMDNKNRIVIVLFTQRRVKEEIWRRSKNSLICKEEGVRFAEMLPREDLDIRRKLWPQIDQARRAGKQAFFRGPYGFIDGKRIDPEG</sequence>
<evidence type="ECO:0000256" key="1">
    <source>
        <dbReference type="SAM" id="Coils"/>
    </source>
</evidence>
<dbReference type="EMBL" id="JAYMGO010000003">
    <property type="protein sequence ID" value="KAL1277461.1"/>
    <property type="molecule type" value="Genomic_DNA"/>
</dbReference>
<gene>
    <name evidence="3" type="ORF">QQF64_024134</name>
</gene>
<evidence type="ECO:0000256" key="2">
    <source>
        <dbReference type="SAM" id="MobiDB-lite"/>
    </source>
</evidence>
<feature type="region of interest" description="Disordered" evidence="2">
    <location>
        <begin position="1"/>
        <end position="76"/>
    </location>
</feature>
<evidence type="ECO:0000313" key="4">
    <source>
        <dbReference type="Proteomes" id="UP001558613"/>
    </source>
</evidence>
<feature type="compositionally biased region" description="Basic and acidic residues" evidence="2">
    <location>
        <begin position="63"/>
        <end position="76"/>
    </location>
</feature>
<dbReference type="Gene3D" id="3.30.70.1820">
    <property type="entry name" value="L1 transposable element, RRM domain"/>
    <property type="match status" value="1"/>
</dbReference>